<dbReference type="AlphaFoldDB" id="G2YPQ1"/>
<protein>
    <submittedName>
        <fullName evidence="1">Uncharacterized protein</fullName>
    </submittedName>
</protein>
<accession>G2YPQ1</accession>
<reference evidence="2" key="1">
    <citation type="journal article" date="2011" name="PLoS Genet.">
        <title>Genomic analysis of the necrotrophic fungal pathogens Sclerotinia sclerotiorum and Botrytis cinerea.</title>
        <authorList>
            <person name="Amselem J."/>
            <person name="Cuomo C.A."/>
            <person name="van Kan J.A."/>
            <person name="Viaud M."/>
            <person name="Benito E.P."/>
            <person name="Couloux A."/>
            <person name="Coutinho P.M."/>
            <person name="de Vries R.P."/>
            <person name="Dyer P.S."/>
            <person name="Fillinger S."/>
            <person name="Fournier E."/>
            <person name="Gout L."/>
            <person name="Hahn M."/>
            <person name="Kohn L."/>
            <person name="Lapalu N."/>
            <person name="Plummer K.M."/>
            <person name="Pradier J.M."/>
            <person name="Quevillon E."/>
            <person name="Sharon A."/>
            <person name="Simon A."/>
            <person name="ten Have A."/>
            <person name="Tudzynski B."/>
            <person name="Tudzynski P."/>
            <person name="Wincker P."/>
            <person name="Andrew M."/>
            <person name="Anthouard V."/>
            <person name="Beever R.E."/>
            <person name="Beffa R."/>
            <person name="Benoit I."/>
            <person name="Bouzid O."/>
            <person name="Brault B."/>
            <person name="Chen Z."/>
            <person name="Choquer M."/>
            <person name="Collemare J."/>
            <person name="Cotton P."/>
            <person name="Danchin E.G."/>
            <person name="Da Silva C."/>
            <person name="Gautier A."/>
            <person name="Giraud C."/>
            <person name="Giraud T."/>
            <person name="Gonzalez C."/>
            <person name="Grossetete S."/>
            <person name="Guldener U."/>
            <person name="Henrissat B."/>
            <person name="Howlett B.J."/>
            <person name="Kodira C."/>
            <person name="Kretschmer M."/>
            <person name="Lappartient A."/>
            <person name="Leroch M."/>
            <person name="Levis C."/>
            <person name="Mauceli E."/>
            <person name="Neuveglise C."/>
            <person name="Oeser B."/>
            <person name="Pearson M."/>
            <person name="Poulain J."/>
            <person name="Poussereau N."/>
            <person name="Quesneville H."/>
            <person name="Rascle C."/>
            <person name="Schumacher J."/>
            <person name="Segurens B."/>
            <person name="Sexton A."/>
            <person name="Silva E."/>
            <person name="Sirven C."/>
            <person name="Soanes D.M."/>
            <person name="Talbot N.J."/>
            <person name="Templeton M."/>
            <person name="Yandava C."/>
            <person name="Yarden O."/>
            <person name="Zeng Q."/>
            <person name="Rollins J.A."/>
            <person name="Lebrun M.H."/>
            <person name="Dickman M."/>
        </authorList>
    </citation>
    <scope>NUCLEOTIDE SEQUENCE [LARGE SCALE GENOMIC DNA]</scope>
    <source>
        <strain evidence="2">T4</strain>
    </source>
</reference>
<proteinExistence type="predicted"/>
<dbReference type="HOGENOM" id="CLU_3124855_0_0_1"/>
<sequence length="50" mass="5667">MGFASSTAITNNVNDGDVLAIPYRPKPIAQYAEEIKRLRPTRKQEFVLFV</sequence>
<evidence type="ECO:0000313" key="2">
    <source>
        <dbReference type="Proteomes" id="UP000008177"/>
    </source>
</evidence>
<dbReference type="InParanoid" id="G2YPQ1"/>
<evidence type="ECO:0000313" key="1">
    <source>
        <dbReference type="EMBL" id="CCD53599.1"/>
    </source>
</evidence>
<dbReference type="Proteomes" id="UP000008177">
    <property type="component" value="Unplaced contigs"/>
</dbReference>
<name>G2YPQ1_BOTF4</name>
<gene>
    <name evidence="1" type="ORF">BofuT4_uP136440.1</name>
</gene>
<organism evidence="1 2">
    <name type="scientific">Botryotinia fuckeliana (strain T4)</name>
    <name type="common">Noble rot fungus</name>
    <name type="synonym">Botrytis cinerea</name>
    <dbReference type="NCBI Taxonomy" id="999810"/>
    <lineage>
        <taxon>Eukaryota</taxon>
        <taxon>Fungi</taxon>
        <taxon>Dikarya</taxon>
        <taxon>Ascomycota</taxon>
        <taxon>Pezizomycotina</taxon>
        <taxon>Leotiomycetes</taxon>
        <taxon>Helotiales</taxon>
        <taxon>Sclerotiniaceae</taxon>
        <taxon>Botrytis</taxon>
    </lineage>
</organism>
<dbReference type="EMBL" id="FQ790347">
    <property type="protein sequence ID" value="CCD53599.1"/>
    <property type="molecule type" value="Genomic_DNA"/>
</dbReference>